<organism evidence="2 3">
    <name type="scientific">Geothrix rubra</name>
    <dbReference type="NCBI Taxonomy" id="2927977"/>
    <lineage>
        <taxon>Bacteria</taxon>
        <taxon>Pseudomonadati</taxon>
        <taxon>Acidobacteriota</taxon>
        <taxon>Holophagae</taxon>
        <taxon>Holophagales</taxon>
        <taxon>Holophagaceae</taxon>
        <taxon>Geothrix</taxon>
    </lineage>
</organism>
<evidence type="ECO:0000313" key="3">
    <source>
        <dbReference type="Proteomes" id="UP001165089"/>
    </source>
</evidence>
<reference evidence="2 3" key="1">
    <citation type="journal article" date="2023" name="Antonie Van Leeuwenhoek">
        <title>Mesoterricola silvestris gen. nov., sp. nov., Mesoterricola sediminis sp. nov., Geothrix oryzae sp. nov., Geothrix edaphica sp. nov., Geothrix rubra sp. nov., and Geothrix limicola sp. nov., six novel members of Acidobacteriota isolated from soils.</title>
        <authorList>
            <person name="Itoh H."/>
            <person name="Sugisawa Y."/>
            <person name="Mise K."/>
            <person name="Xu Z."/>
            <person name="Kuniyasu M."/>
            <person name="Ushijima N."/>
            <person name="Kawano K."/>
            <person name="Kobayashi E."/>
            <person name="Shiratori Y."/>
            <person name="Masuda Y."/>
            <person name="Senoo K."/>
        </authorList>
    </citation>
    <scope>NUCLEOTIDE SEQUENCE [LARGE SCALE GENOMIC DNA]</scope>
    <source>
        <strain evidence="2 3">Red803</strain>
    </source>
</reference>
<dbReference type="EMBL" id="BSDD01000005">
    <property type="protein sequence ID" value="GLH70993.1"/>
    <property type="molecule type" value="Genomic_DNA"/>
</dbReference>
<evidence type="ECO:0000256" key="1">
    <source>
        <dbReference type="SAM" id="MobiDB-lite"/>
    </source>
</evidence>
<protein>
    <submittedName>
        <fullName evidence="2">Uncharacterized protein</fullName>
    </submittedName>
</protein>
<dbReference type="RefSeq" id="WP_285726799.1">
    <property type="nucleotide sequence ID" value="NZ_BSDD01000005.1"/>
</dbReference>
<dbReference type="Proteomes" id="UP001165089">
    <property type="component" value="Unassembled WGS sequence"/>
</dbReference>
<feature type="compositionally biased region" description="Basic and acidic residues" evidence="1">
    <location>
        <begin position="9"/>
        <end position="20"/>
    </location>
</feature>
<evidence type="ECO:0000313" key="2">
    <source>
        <dbReference type="EMBL" id="GLH70993.1"/>
    </source>
</evidence>
<accession>A0ABQ5Q999</accession>
<proteinExistence type="predicted"/>
<name>A0ABQ5Q999_9BACT</name>
<sequence length="188" mass="20898">MTAAPGKAPKKEKEKKQTPEERLQALRYNHMMYGPTAGEMRPAAKKVNYGTAYLNHPKFQSLLAAFKKGTAFSFEVTDKGRAYPIATGESHLSFDGKVVFYSRHLNKYEDHLLMDRSVAVHCQGIEAFVHLVFAVLRSFPDLEGPALSYFQNQFYLGGDTLDAGIAESGPNLLLGSFRHGQAAEKARK</sequence>
<comment type="caution">
    <text evidence="2">The sequence shown here is derived from an EMBL/GenBank/DDBJ whole genome shotgun (WGS) entry which is preliminary data.</text>
</comment>
<feature type="region of interest" description="Disordered" evidence="1">
    <location>
        <begin position="1"/>
        <end position="20"/>
    </location>
</feature>
<keyword evidence="3" id="KW-1185">Reference proteome</keyword>
<gene>
    <name evidence="2" type="ORF">GETHPA_25260</name>
</gene>